<dbReference type="AlphaFoldDB" id="A0A2I0JT14"/>
<accession>A0A2I0JT14</accession>
<evidence type="ECO:0000313" key="1">
    <source>
        <dbReference type="EMBL" id="PKI59013.1"/>
    </source>
</evidence>
<dbReference type="Proteomes" id="UP000233551">
    <property type="component" value="Unassembled WGS sequence"/>
</dbReference>
<dbReference type="EMBL" id="PGOL01001331">
    <property type="protein sequence ID" value="PKI59013.1"/>
    <property type="molecule type" value="Genomic_DNA"/>
</dbReference>
<comment type="caution">
    <text evidence="1">The sequence shown here is derived from an EMBL/GenBank/DDBJ whole genome shotgun (WGS) entry which is preliminary data.</text>
</comment>
<reference evidence="1 2" key="1">
    <citation type="submission" date="2017-11" db="EMBL/GenBank/DDBJ databases">
        <title>De-novo sequencing of pomegranate (Punica granatum L.) genome.</title>
        <authorList>
            <person name="Akparov Z."/>
            <person name="Amiraslanov A."/>
            <person name="Hajiyeva S."/>
            <person name="Abbasov M."/>
            <person name="Kaur K."/>
            <person name="Hamwieh A."/>
            <person name="Solovyev V."/>
            <person name="Salamov A."/>
            <person name="Braich B."/>
            <person name="Kosarev P."/>
            <person name="Mahmoud A."/>
            <person name="Hajiyev E."/>
            <person name="Babayeva S."/>
            <person name="Izzatullayeva V."/>
            <person name="Mammadov A."/>
            <person name="Mammadov A."/>
            <person name="Sharifova S."/>
            <person name="Ojaghi J."/>
            <person name="Eynullazada K."/>
            <person name="Bayramov B."/>
            <person name="Abdulazimova A."/>
            <person name="Shahmuradov I."/>
        </authorList>
    </citation>
    <scope>NUCLEOTIDE SEQUENCE [LARGE SCALE GENOMIC DNA]</scope>
    <source>
        <strain evidence="2">cv. AG2017</strain>
        <tissue evidence="1">Leaf</tissue>
    </source>
</reference>
<organism evidence="1 2">
    <name type="scientific">Punica granatum</name>
    <name type="common">Pomegranate</name>
    <dbReference type="NCBI Taxonomy" id="22663"/>
    <lineage>
        <taxon>Eukaryota</taxon>
        <taxon>Viridiplantae</taxon>
        <taxon>Streptophyta</taxon>
        <taxon>Embryophyta</taxon>
        <taxon>Tracheophyta</taxon>
        <taxon>Spermatophyta</taxon>
        <taxon>Magnoliopsida</taxon>
        <taxon>eudicotyledons</taxon>
        <taxon>Gunneridae</taxon>
        <taxon>Pentapetalae</taxon>
        <taxon>rosids</taxon>
        <taxon>malvids</taxon>
        <taxon>Myrtales</taxon>
        <taxon>Lythraceae</taxon>
        <taxon>Punica</taxon>
    </lineage>
</organism>
<evidence type="ECO:0000313" key="2">
    <source>
        <dbReference type="Proteomes" id="UP000233551"/>
    </source>
</evidence>
<proteinExistence type="predicted"/>
<protein>
    <submittedName>
        <fullName evidence="1">Uncharacterized protein</fullName>
    </submittedName>
</protein>
<name>A0A2I0JT14_PUNGR</name>
<sequence>MGGCVPLTASCWDRRNGVTQQTTFLAFYTEDTVAFAFYNEGPLTFYSVGTLHICLGTMTIVFYNGGSWHSLSTTKGLSLSTPIDLIISASRFMTFSFYSDGDFYSESPLAFYSDEIPYIKGHNKLDVQRHSIHNMKRPSPTMRHH</sequence>
<keyword evidence="2" id="KW-1185">Reference proteome</keyword>
<gene>
    <name evidence="1" type="ORF">CRG98_020581</name>
</gene>